<dbReference type="Gene3D" id="3.40.50.11900">
    <property type="match status" value="1"/>
</dbReference>
<dbReference type="PANTHER" id="PTHR32329:SF2">
    <property type="entry name" value="BIFUNCTIONAL PROTEIN [INCLUDES 2-HYDROXYACYL-COA DEHYDRATASE (N-TER) AND ITS ACTIVATOR DOMAIN (C_TERM)"/>
    <property type="match status" value="1"/>
</dbReference>
<gene>
    <name evidence="2" type="ORF">NVS47_01820</name>
</gene>
<dbReference type="InterPro" id="IPR051805">
    <property type="entry name" value="Dehydratase_Activator_Redct"/>
</dbReference>
<evidence type="ECO:0000259" key="1">
    <source>
        <dbReference type="Pfam" id="PF09989"/>
    </source>
</evidence>
<accession>A0ABT1Y166</accession>
<name>A0ABT1Y166_9FIRM</name>
<sequence>MKIGIPKGLLYYRYSYLWKTFFDELDIEYIISPDTNKAIMDKGLGYAIDEACLSSKIYLGHVEYLIGKCDYILVPRISNYGSEGTVCTKFQAIYDIVQNTFRDRGIKLLHYNIDYKNLEIEMNAFLKMGKFLGKRKSAAMRAYYLAKQAEKTARIMDEKHQEQLLNEDKIKILLFAHDYNIFDKHIGKPIIDYLNEMGAVPIIGDLADKKSALAKSVEISDTLPWKYSKELVGSIALYRERVDGIILISSFNCGPDSLVNEIIIRRVKNKPILNLTVDGQEGSAGMETRLESFLDIIKFKKDDYRG</sequence>
<keyword evidence="3" id="KW-1185">Reference proteome</keyword>
<dbReference type="PANTHER" id="PTHR32329">
    <property type="entry name" value="BIFUNCTIONAL PROTEIN [INCLUDES 2-HYDROXYACYL-COA DEHYDRATASE (N-TER) AND ITS ACTIVATOR DOMAIN (C_TERM)-RELATED"/>
    <property type="match status" value="1"/>
</dbReference>
<evidence type="ECO:0000313" key="2">
    <source>
        <dbReference type="EMBL" id="MCR6544261.1"/>
    </source>
</evidence>
<dbReference type="Proteomes" id="UP001524944">
    <property type="component" value="Unassembled WGS sequence"/>
</dbReference>
<dbReference type="InterPro" id="IPR018709">
    <property type="entry name" value="CoA_activase_DUF2229"/>
</dbReference>
<evidence type="ECO:0000313" key="3">
    <source>
        <dbReference type="Proteomes" id="UP001524944"/>
    </source>
</evidence>
<dbReference type="Pfam" id="PF09989">
    <property type="entry name" value="DUF2229"/>
    <property type="match status" value="1"/>
</dbReference>
<comment type="caution">
    <text evidence="2">The sequence shown here is derived from an EMBL/GenBank/DDBJ whole genome shotgun (WGS) entry which is preliminary data.</text>
</comment>
<feature type="domain" description="DUF2229" evidence="1">
    <location>
        <begin position="2"/>
        <end position="205"/>
    </location>
</feature>
<dbReference type="EMBL" id="JANPWE010000001">
    <property type="protein sequence ID" value="MCR6544261.1"/>
    <property type="molecule type" value="Genomic_DNA"/>
</dbReference>
<protein>
    <submittedName>
        <fullName evidence="2">Acyl-CoA dehydratase activase-related protein</fullName>
    </submittedName>
</protein>
<organism evidence="2 3">
    <name type="scientific">Dehalobacterium formicoaceticum</name>
    <dbReference type="NCBI Taxonomy" id="51515"/>
    <lineage>
        <taxon>Bacteria</taxon>
        <taxon>Bacillati</taxon>
        <taxon>Bacillota</taxon>
        <taxon>Clostridia</taxon>
        <taxon>Eubacteriales</taxon>
        <taxon>Peptococcaceae</taxon>
        <taxon>Dehalobacterium</taxon>
    </lineage>
</organism>
<reference evidence="2 3" key="1">
    <citation type="submission" date="2022-08" db="EMBL/GenBank/DDBJ databases">
        <title>Proteogenomics of the novel Dehalobacterium formicoaceticum strain EZ94 highlights a key role of methyltransferases during anaerobic dichloromethane degradation.</title>
        <authorList>
            <person name="Wasmund K."/>
        </authorList>
    </citation>
    <scope>NUCLEOTIDE SEQUENCE [LARGE SCALE GENOMIC DNA]</scope>
    <source>
        <strain evidence="2 3">EZ94</strain>
    </source>
</reference>
<dbReference type="RefSeq" id="WP_257911865.1">
    <property type="nucleotide sequence ID" value="NZ_JANPWE010000001.1"/>
</dbReference>
<proteinExistence type="predicted"/>